<feature type="transmembrane region" description="Helical" evidence="1">
    <location>
        <begin position="113"/>
        <end position="130"/>
    </location>
</feature>
<gene>
    <name evidence="3" type="ORF">INT46_008866</name>
</gene>
<keyword evidence="1" id="KW-0812">Transmembrane</keyword>
<dbReference type="GO" id="GO:0004771">
    <property type="term" value="F:sterol ester esterase activity"/>
    <property type="evidence" value="ECO:0007669"/>
    <property type="project" value="TreeGrafter"/>
</dbReference>
<dbReference type="SUPFAM" id="SSF53474">
    <property type="entry name" value="alpha/beta-Hydrolases"/>
    <property type="match status" value="1"/>
</dbReference>
<reference evidence="3" key="1">
    <citation type="submission" date="2020-12" db="EMBL/GenBank/DDBJ databases">
        <title>Metabolic potential, ecology and presence of endohyphal bacteria is reflected in genomic diversity of Mucoromycotina.</title>
        <authorList>
            <person name="Muszewska A."/>
            <person name="Okrasinska A."/>
            <person name="Steczkiewicz K."/>
            <person name="Drgas O."/>
            <person name="Orlowska M."/>
            <person name="Perlinska-Lenart U."/>
            <person name="Aleksandrzak-Piekarczyk T."/>
            <person name="Szatraj K."/>
            <person name="Zielenkiewicz U."/>
            <person name="Pilsyk S."/>
            <person name="Malc E."/>
            <person name="Mieczkowski P."/>
            <person name="Kruszewska J.S."/>
            <person name="Biernat P."/>
            <person name="Pawlowska J."/>
        </authorList>
    </citation>
    <scope>NUCLEOTIDE SEQUENCE</scope>
    <source>
        <strain evidence="3">CBS 226.32</strain>
    </source>
</reference>
<feature type="domain" description="Alpha/beta hydrolase fold-3" evidence="2">
    <location>
        <begin position="214"/>
        <end position="344"/>
    </location>
</feature>
<keyword evidence="4" id="KW-1185">Reference proteome</keyword>
<dbReference type="PANTHER" id="PTHR23025:SF3">
    <property type="entry name" value="HORMONE-SENSITIVE LIPASE"/>
    <property type="match status" value="1"/>
</dbReference>
<evidence type="ECO:0000313" key="4">
    <source>
        <dbReference type="Proteomes" id="UP000650833"/>
    </source>
</evidence>
<dbReference type="AlphaFoldDB" id="A0A8H7V8E8"/>
<dbReference type="InterPro" id="IPR013094">
    <property type="entry name" value="AB_hydrolase_3"/>
</dbReference>
<dbReference type="Proteomes" id="UP000650833">
    <property type="component" value="Unassembled WGS sequence"/>
</dbReference>
<dbReference type="GO" id="GO:0019433">
    <property type="term" value="P:triglyceride catabolic process"/>
    <property type="evidence" value="ECO:0007669"/>
    <property type="project" value="TreeGrafter"/>
</dbReference>
<sequence>MLDHLVGKPSSNFKRTQIILTLIFGGYFAVRGKTNQLPQFIQKLNRKAGQAPWRVALGTWLLFYLSQNILLLVGLNAPDPLSRLYKRSFYRATWILTALDAGFFTAMPFKPAWLRHILSLIFSAYYLVFADSAEEKVRKTRSTISVEQMRTSWEKVHQNPVLGFISSLLRPRLSIHDIVHVDRPIYNSELPHIEVYRYYTNDSASFADHDTILLQFPGGGFVSMPPPCHEDALAAWAKHTGFPVFSVNYKKAPEYPYPWPIDECFDLYISIIESNGRVLGLSGEKNIQVIFIGDSAGGNITAAVTLKILAHNQQLAVKINPTATLSSTSTDSITDTILMTPHQMKPRNPLDFILPMPIGLILIYPALDFEMSCWMSSSQLSLIRAESNTALFRSSSLDSLWQTKDHLSHVSPLSVVPDLEKKQSLWRRVLGLKPTLKQRMADRAHPIRDQIQTKEAWATARLAMTSRMSFFNDRVITPDLMRAMAILYLGPHASPDFENDYLLSPVHAPEDLLAQFPKTFMICGEKDPLVDDTVIFAGRIRQAKRKYRQDKPLDQDFPTGDGVRVKFLEGMSHAFLQMMPFLPEAHQATKTIGDWVIELASTSHHQTLVKSDHHVAEIITSEKDMIHRRKQQLVKGLF</sequence>
<feature type="domain" description="Alpha/beta hydrolase fold-3" evidence="2">
    <location>
        <begin position="465"/>
        <end position="546"/>
    </location>
</feature>
<dbReference type="GO" id="GO:0005829">
    <property type="term" value="C:cytosol"/>
    <property type="evidence" value="ECO:0007669"/>
    <property type="project" value="TreeGrafter"/>
</dbReference>
<evidence type="ECO:0000259" key="2">
    <source>
        <dbReference type="Pfam" id="PF07859"/>
    </source>
</evidence>
<feature type="transmembrane region" description="Helical" evidence="1">
    <location>
        <begin position="55"/>
        <end position="77"/>
    </location>
</feature>
<name>A0A8H7V8E8_9FUNG</name>
<keyword evidence="1" id="KW-1133">Transmembrane helix</keyword>
<accession>A0A8H7V8E8</accession>
<dbReference type="Pfam" id="PF07859">
    <property type="entry name" value="Abhydrolase_3"/>
    <property type="match status" value="2"/>
</dbReference>
<dbReference type="OrthoDB" id="5570009at2759"/>
<dbReference type="EMBL" id="JAEPRC010000133">
    <property type="protein sequence ID" value="KAG2207248.1"/>
    <property type="molecule type" value="Genomic_DNA"/>
</dbReference>
<protein>
    <recommendedName>
        <fullName evidence="2">Alpha/beta hydrolase fold-3 domain-containing protein</fullName>
    </recommendedName>
</protein>
<feature type="transmembrane region" description="Helical" evidence="1">
    <location>
        <begin position="12"/>
        <end position="30"/>
    </location>
</feature>
<evidence type="ECO:0000313" key="3">
    <source>
        <dbReference type="EMBL" id="KAG2207248.1"/>
    </source>
</evidence>
<feature type="transmembrane region" description="Helical" evidence="1">
    <location>
        <begin position="349"/>
        <end position="367"/>
    </location>
</feature>
<dbReference type="GO" id="GO:0004806">
    <property type="term" value="F:triacylglycerol lipase activity"/>
    <property type="evidence" value="ECO:0007669"/>
    <property type="project" value="TreeGrafter"/>
</dbReference>
<dbReference type="PANTHER" id="PTHR23025">
    <property type="entry name" value="TRIACYLGLYCEROL LIPASE"/>
    <property type="match status" value="1"/>
</dbReference>
<proteinExistence type="predicted"/>
<keyword evidence="1" id="KW-0472">Membrane</keyword>
<organism evidence="3 4">
    <name type="scientific">Mucor plumbeus</name>
    <dbReference type="NCBI Taxonomy" id="97098"/>
    <lineage>
        <taxon>Eukaryota</taxon>
        <taxon>Fungi</taxon>
        <taxon>Fungi incertae sedis</taxon>
        <taxon>Mucoromycota</taxon>
        <taxon>Mucoromycotina</taxon>
        <taxon>Mucoromycetes</taxon>
        <taxon>Mucorales</taxon>
        <taxon>Mucorineae</taxon>
        <taxon>Mucoraceae</taxon>
        <taxon>Mucor</taxon>
    </lineage>
</organism>
<evidence type="ECO:0000256" key="1">
    <source>
        <dbReference type="SAM" id="Phobius"/>
    </source>
</evidence>
<dbReference type="InterPro" id="IPR029058">
    <property type="entry name" value="AB_hydrolase_fold"/>
</dbReference>
<comment type="caution">
    <text evidence="3">The sequence shown here is derived from an EMBL/GenBank/DDBJ whole genome shotgun (WGS) entry which is preliminary data.</text>
</comment>
<dbReference type="Gene3D" id="3.40.50.1820">
    <property type="entry name" value="alpha/beta hydrolase"/>
    <property type="match status" value="2"/>
</dbReference>